<protein>
    <submittedName>
        <fullName evidence="1">Uncharacterized protein</fullName>
    </submittedName>
</protein>
<sequence>MSKALQEFFSKVKNNFEVATKFKSSHTSGGRILPSRTQKNDADYELRIDAGELVKTKRNVVLQVNTQAKSTALKDWLKKQGTHAKLATASFDTAAADPEAEARRVLDKLEKEAKANI</sequence>
<gene>
    <name evidence="1" type="ORF">OEA41_002250</name>
</gene>
<dbReference type="EMBL" id="JASNWA010000006">
    <property type="protein sequence ID" value="KAK3175004.1"/>
    <property type="molecule type" value="Genomic_DNA"/>
</dbReference>
<evidence type="ECO:0000313" key="1">
    <source>
        <dbReference type="EMBL" id="KAK3175004.1"/>
    </source>
</evidence>
<dbReference type="Proteomes" id="UP001276659">
    <property type="component" value="Unassembled WGS sequence"/>
</dbReference>
<organism evidence="1 2">
    <name type="scientific">Lepraria neglecta</name>
    <dbReference type="NCBI Taxonomy" id="209136"/>
    <lineage>
        <taxon>Eukaryota</taxon>
        <taxon>Fungi</taxon>
        <taxon>Dikarya</taxon>
        <taxon>Ascomycota</taxon>
        <taxon>Pezizomycotina</taxon>
        <taxon>Lecanoromycetes</taxon>
        <taxon>OSLEUM clade</taxon>
        <taxon>Lecanoromycetidae</taxon>
        <taxon>Lecanorales</taxon>
        <taxon>Lecanorineae</taxon>
        <taxon>Stereocaulaceae</taxon>
        <taxon>Lepraria</taxon>
    </lineage>
</organism>
<keyword evidence="2" id="KW-1185">Reference proteome</keyword>
<evidence type="ECO:0000313" key="2">
    <source>
        <dbReference type="Proteomes" id="UP001276659"/>
    </source>
</evidence>
<dbReference type="AlphaFoldDB" id="A0AAE0DM37"/>
<reference evidence="1" key="1">
    <citation type="submission" date="2022-11" db="EMBL/GenBank/DDBJ databases">
        <title>Chromosomal genome sequence assembly and mating type (MAT) locus characterization of the leprose asexual lichenized fungus Lepraria neglecta (Nyl.) Erichsen.</title>
        <authorList>
            <person name="Allen J.L."/>
            <person name="Pfeffer B."/>
        </authorList>
    </citation>
    <scope>NUCLEOTIDE SEQUENCE</scope>
    <source>
        <strain evidence="1">Allen 5258</strain>
    </source>
</reference>
<comment type="caution">
    <text evidence="1">The sequence shown here is derived from an EMBL/GenBank/DDBJ whole genome shotgun (WGS) entry which is preliminary data.</text>
</comment>
<proteinExistence type="predicted"/>
<accession>A0AAE0DM37</accession>
<name>A0AAE0DM37_9LECA</name>